<dbReference type="STRING" id="554343.AS194_00865"/>
<accession>A0A0T6DSQ3</accession>
<dbReference type="Proteomes" id="UP000051202">
    <property type="component" value="Unassembled WGS sequence"/>
</dbReference>
<sequence>MSRQLTDNPIIKHLIGLSRHHCAQILSSQGVGSIEFGHWLAIPSQQLLLVFRHQQCVAIDEYRLAA</sequence>
<dbReference type="EMBL" id="LNDJ01000052">
    <property type="protein sequence ID" value="KRU23017.1"/>
    <property type="molecule type" value="Genomic_DNA"/>
</dbReference>
<dbReference type="RefSeq" id="WP_058024161.1">
    <property type="nucleotide sequence ID" value="NZ_LNDJ01000052.1"/>
</dbReference>
<name>A0A0T6DSQ3_9GAMM</name>
<evidence type="ECO:0000313" key="2">
    <source>
        <dbReference type="Proteomes" id="UP000051202"/>
    </source>
</evidence>
<evidence type="ECO:0000313" key="1">
    <source>
        <dbReference type="EMBL" id="KRU23017.1"/>
    </source>
</evidence>
<reference evidence="1 2" key="1">
    <citation type="submission" date="2015-11" db="EMBL/GenBank/DDBJ databases">
        <title>Permanent draft genome of Psychrobacter piscatorii LQ58.</title>
        <authorList>
            <person name="Zhou M."/>
            <person name="Dong B."/>
            <person name="Liu Q."/>
        </authorList>
    </citation>
    <scope>NUCLEOTIDE SEQUENCE [LARGE SCALE GENOMIC DNA]</scope>
    <source>
        <strain evidence="1 2">LQ58</strain>
    </source>
</reference>
<comment type="caution">
    <text evidence="1">The sequence shown here is derived from an EMBL/GenBank/DDBJ whole genome shotgun (WGS) entry which is preliminary data.</text>
</comment>
<protein>
    <submittedName>
        <fullName evidence="1">Uncharacterized protein</fullName>
    </submittedName>
</protein>
<organism evidence="1 2">
    <name type="scientific">Psychrobacter piscatorii</name>
    <dbReference type="NCBI Taxonomy" id="554343"/>
    <lineage>
        <taxon>Bacteria</taxon>
        <taxon>Pseudomonadati</taxon>
        <taxon>Pseudomonadota</taxon>
        <taxon>Gammaproteobacteria</taxon>
        <taxon>Moraxellales</taxon>
        <taxon>Moraxellaceae</taxon>
        <taxon>Psychrobacter</taxon>
    </lineage>
</organism>
<proteinExistence type="predicted"/>
<dbReference type="AlphaFoldDB" id="A0A0T6DSQ3"/>
<keyword evidence="2" id="KW-1185">Reference proteome</keyword>
<gene>
    <name evidence="1" type="ORF">AS194_00865</name>
</gene>